<dbReference type="RefSeq" id="WP_200318015.1">
    <property type="nucleotide sequence ID" value="NZ_JAENJH010000002.1"/>
</dbReference>
<dbReference type="AlphaFoldDB" id="A0A934QTJ3"/>
<name>A0A934QTJ3_9PSEU</name>
<sequence>MGDLGTAIITAMRDQGWLLISGTNTLACYPPTRDGESLKSMVVPTVLLQQGNERRLGVLLLSLIAVYGLQWPWPPEPSDGAQGGETPRLDWW</sequence>
<dbReference type="EMBL" id="JAENJH010000002">
    <property type="protein sequence ID" value="MBK1785123.1"/>
    <property type="molecule type" value="Genomic_DNA"/>
</dbReference>
<proteinExistence type="predicted"/>
<protein>
    <submittedName>
        <fullName evidence="1">Uncharacterized protein</fullName>
    </submittedName>
</protein>
<evidence type="ECO:0000313" key="2">
    <source>
        <dbReference type="Proteomes" id="UP000635245"/>
    </source>
</evidence>
<keyword evidence="2" id="KW-1185">Reference proteome</keyword>
<reference evidence="1" key="1">
    <citation type="submission" date="2020-12" db="EMBL/GenBank/DDBJ databases">
        <title>Prauserella sp. ASG 168, a novel actinomycete isolated from cave rock.</title>
        <authorList>
            <person name="Suriyachadkun C."/>
        </authorList>
    </citation>
    <scope>NUCLEOTIDE SEQUENCE</scope>
    <source>
        <strain evidence="1">ASG 168</strain>
    </source>
</reference>
<gene>
    <name evidence="1" type="ORF">JHE00_12380</name>
</gene>
<organism evidence="1 2">
    <name type="scientific">Prauserella cavernicola</name>
    <dbReference type="NCBI Taxonomy" id="2800127"/>
    <lineage>
        <taxon>Bacteria</taxon>
        <taxon>Bacillati</taxon>
        <taxon>Actinomycetota</taxon>
        <taxon>Actinomycetes</taxon>
        <taxon>Pseudonocardiales</taxon>
        <taxon>Pseudonocardiaceae</taxon>
        <taxon>Prauserella</taxon>
    </lineage>
</organism>
<comment type="caution">
    <text evidence="1">The sequence shown here is derived from an EMBL/GenBank/DDBJ whole genome shotgun (WGS) entry which is preliminary data.</text>
</comment>
<evidence type="ECO:0000313" key="1">
    <source>
        <dbReference type="EMBL" id="MBK1785123.1"/>
    </source>
</evidence>
<dbReference type="Proteomes" id="UP000635245">
    <property type="component" value="Unassembled WGS sequence"/>
</dbReference>
<accession>A0A934QTJ3</accession>